<name>A0A371GPL1_MUCPR</name>
<feature type="compositionally biased region" description="Low complexity" evidence="1">
    <location>
        <begin position="41"/>
        <end position="50"/>
    </location>
</feature>
<evidence type="ECO:0000313" key="2">
    <source>
        <dbReference type="EMBL" id="RDX92508.1"/>
    </source>
</evidence>
<dbReference type="PANTHER" id="PTHR33223:SF8">
    <property type="entry name" value="OS04G0172440 PROTEIN"/>
    <property type="match status" value="1"/>
</dbReference>
<sequence length="228" mass="26341">MPGYQRDETLCVAAQVHYSPKVQDQGKQNRSPQIAESRPQWSSLPSLPWPTKTWSDTHRPAVPRDCPHVIRGTYPTECRMVGISRVPQMTSKSSRMRGTTARWGLRSTLTLQPDRMKESAHTHNRTQGPNIRHLGISCPPYGLEAEDLCFVLVWFDKYKGSSCPRIHLAMYCQKMTTYIYDDKVLIHYFQDSLTGASLRCIKTWRDVAKSFLKKHKYNEDMALDHSWL</sequence>
<feature type="region of interest" description="Disordered" evidence="1">
    <location>
        <begin position="21"/>
        <end position="60"/>
    </location>
</feature>
<organism evidence="2 3">
    <name type="scientific">Mucuna pruriens</name>
    <name type="common">Velvet bean</name>
    <name type="synonym">Dolichos pruriens</name>
    <dbReference type="NCBI Taxonomy" id="157652"/>
    <lineage>
        <taxon>Eukaryota</taxon>
        <taxon>Viridiplantae</taxon>
        <taxon>Streptophyta</taxon>
        <taxon>Embryophyta</taxon>
        <taxon>Tracheophyta</taxon>
        <taxon>Spermatophyta</taxon>
        <taxon>Magnoliopsida</taxon>
        <taxon>eudicotyledons</taxon>
        <taxon>Gunneridae</taxon>
        <taxon>Pentapetalae</taxon>
        <taxon>rosids</taxon>
        <taxon>fabids</taxon>
        <taxon>Fabales</taxon>
        <taxon>Fabaceae</taxon>
        <taxon>Papilionoideae</taxon>
        <taxon>50 kb inversion clade</taxon>
        <taxon>NPAAA clade</taxon>
        <taxon>indigoferoid/millettioid clade</taxon>
        <taxon>Phaseoleae</taxon>
        <taxon>Mucuna</taxon>
    </lineage>
</organism>
<feature type="compositionally biased region" description="Polar residues" evidence="1">
    <location>
        <begin position="25"/>
        <end position="34"/>
    </location>
</feature>
<comment type="caution">
    <text evidence="2">The sequence shown here is derived from an EMBL/GenBank/DDBJ whole genome shotgun (WGS) entry which is preliminary data.</text>
</comment>
<dbReference type="OrthoDB" id="1750196at2759"/>
<dbReference type="AlphaFoldDB" id="A0A371GPL1"/>
<evidence type="ECO:0000256" key="1">
    <source>
        <dbReference type="SAM" id="MobiDB-lite"/>
    </source>
</evidence>
<feature type="non-terminal residue" evidence="2">
    <location>
        <position position="1"/>
    </location>
</feature>
<evidence type="ECO:0000313" key="3">
    <source>
        <dbReference type="Proteomes" id="UP000257109"/>
    </source>
</evidence>
<proteinExistence type="predicted"/>
<dbReference type="PANTHER" id="PTHR33223">
    <property type="entry name" value="CCHC-TYPE DOMAIN-CONTAINING PROTEIN"/>
    <property type="match status" value="1"/>
</dbReference>
<dbReference type="Proteomes" id="UP000257109">
    <property type="component" value="Unassembled WGS sequence"/>
</dbReference>
<accession>A0A371GPL1</accession>
<evidence type="ECO:0008006" key="4">
    <source>
        <dbReference type="Google" id="ProtNLM"/>
    </source>
</evidence>
<keyword evidence="3" id="KW-1185">Reference proteome</keyword>
<gene>
    <name evidence="2" type="ORF">CR513_25352</name>
</gene>
<dbReference type="EMBL" id="QJKJ01004859">
    <property type="protein sequence ID" value="RDX92508.1"/>
    <property type="molecule type" value="Genomic_DNA"/>
</dbReference>
<protein>
    <recommendedName>
        <fullName evidence="4">Retrotransposon gag domain-containing protein</fullName>
    </recommendedName>
</protein>
<reference evidence="2" key="1">
    <citation type="submission" date="2018-05" db="EMBL/GenBank/DDBJ databases">
        <title>Draft genome of Mucuna pruriens seed.</title>
        <authorList>
            <person name="Nnadi N.E."/>
            <person name="Vos R."/>
            <person name="Hasami M.H."/>
            <person name="Devisetty U.K."/>
            <person name="Aguiy J.C."/>
        </authorList>
    </citation>
    <scope>NUCLEOTIDE SEQUENCE [LARGE SCALE GENOMIC DNA]</scope>
    <source>
        <strain evidence="2">JCA_2017</strain>
    </source>
</reference>